<dbReference type="STRING" id="1123382.SAMN02745221_01302"/>
<feature type="transmembrane region" description="Helical" evidence="11">
    <location>
        <begin position="119"/>
        <end position="146"/>
    </location>
</feature>
<sequence length="228" mass="25059">MFTFGMLDGVLFHLGPIPVDHIVVTQWAIIALIGIVAFMATRNMQMVPRGLQNAFEALIVWTYDFFTQLMDKEHIAKKYAPLLSTFFLFIIVSNYSGLIPGAGQIPGYQPPTANWNTTLALALITAFTVQVAGFAEHGLHYLGHFVSPSPLMLPLNLLEEIAHPLSLFLRLFGNIFGEEMILAFMLFLAPFFVPSLLMGLSVLLAAIQAVVFTILSANYIATATGEGH</sequence>
<evidence type="ECO:0000256" key="5">
    <source>
        <dbReference type="ARBA" id="ARBA00022692"/>
    </source>
</evidence>
<proteinExistence type="inferred from homology"/>
<dbReference type="CDD" id="cd00310">
    <property type="entry name" value="ATP-synt_Fo_a_6"/>
    <property type="match status" value="1"/>
</dbReference>
<dbReference type="InterPro" id="IPR035908">
    <property type="entry name" value="F0_ATP_A_sf"/>
</dbReference>
<dbReference type="NCBIfam" id="TIGR01131">
    <property type="entry name" value="ATP_synt_6_or_A"/>
    <property type="match status" value="1"/>
</dbReference>
<organism evidence="13 14">
    <name type="scientific">Thermosyntropha lipolytica DSM 11003</name>
    <dbReference type="NCBI Taxonomy" id="1123382"/>
    <lineage>
        <taxon>Bacteria</taxon>
        <taxon>Bacillati</taxon>
        <taxon>Bacillota</taxon>
        <taxon>Clostridia</taxon>
        <taxon>Eubacteriales</taxon>
        <taxon>Syntrophomonadaceae</taxon>
        <taxon>Thermosyntropha</taxon>
    </lineage>
</organism>
<dbReference type="PRINTS" id="PR00123">
    <property type="entry name" value="ATPASEA"/>
</dbReference>
<evidence type="ECO:0000256" key="10">
    <source>
        <dbReference type="ARBA" id="ARBA00023310"/>
    </source>
</evidence>
<feature type="transmembrane region" description="Helical" evidence="11">
    <location>
        <begin position="167"/>
        <end position="192"/>
    </location>
</feature>
<evidence type="ECO:0000256" key="2">
    <source>
        <dbReference type="ARBA" id="ARBA00006810"/>
    </source>
</evidence>
<keyword evidence="9 11" id="KW-0472">Membrane</keyword>
<dbReference type="GO" id="GO:0045259">
    <property type="term" value="C:proton-transporting ATP synthase complex"/>
    <property type="evidence" value="ECO:0007669"/>
    <property type="project" value="UniProtKB-KW"/>
</dbReference>
<dbReference type="SUPFAM" id="SSF81336">
    <property type="entry name" value="F1F0 ATP synthase subunit A"/>
    <property type="match status" value="1"/>
</dbReference>
<evidence type="ECO:0000313" key="14">
    <source>
        <dbReference type="Proteomes" id="UP000242329"/>
    </source>
</evidence>
<comment type="function">
    <text evidence="11 12">Key component of the proton channel; it plays a direct role in the translocation of protons across the membrane.</text>
</comment>
<evidence type="ECO:0000256" key="6">
    <source>
        <dbReference type="ARBA" id="ARBA00022781"/>
    </source>
</evidence>
<dbReference type="EMBL" id="FQWY01000018">
    <property type="protein sequence ID" value="SHG93143.1"/>
    <property type="molecule type" value="Genomic_DNA"/>
</dbReference>
<protein>
    <recommendedName>
        <fullName evidence="11 12">ATP synthase subunit a</fullName>
    </recommendedName>
    <alternativeName>
        <fullName evidence="11">ATP synthase F0 sector subunit a</fullName>
    </alternativeName>
    <alternativeName>
        <fullName evidence="11">F-ATPase subunit 6</fullName>
    </alternativeName>
</protein>
<evidence type="ECO:0000256" key="12">
    <source>
        <dbReference type="RuleBase" id="RU000483"/>
    </source>
</evidence>
<comment type="similarity">
    <text evidence="2 11 12">Belongs to the ATPase A chain family.</text>
</comment>
<accession>A0A1M5NVY9</accession>
<keyword evidence="4 11" id="KW-0138">CF(0)</keyword>
<dbReference type="PANTHER" id="PTHR42823">
    <property type="entry name" value="ATP SYNTHASE SUBUNIT A, CHLOROPLASTIC"/>
    <property type="match status" value="1"/>
</dbReference>
<keyword evidence="3 11" id="KW-0813">Transport</keyword>
<dbReference type="InterPro" id="IPR045082">
    <property type="entry name" value="ATP_syn_F0_a_bact/chloroplast"/>
</dbReference>
<evidence type="ECO:0000256" key="7">
    <source>
        <dbReference type="ARBA" id="ARBA00022989"/>
    </source>
</evidence>
<dbReference type="Proteomes" id="UP000242329">
    <property type="component" value="Unassembled WGS sequence"/>
</dbReference>
<dbReference type="Pfam" id="PF00119">
    <property type="entry name" value="ATP-synt_A"/>
    <property type="match status" value="1"/>
</dbReference>
<feature type="transmembrane region" description="Helical" evidence="11">
    <location>
        <begin position="20"/>
        <end position="40"/>
    </location>
</feature>
<dbReference type="RefSeq" id="WP_084728375.1">
    <property type="nucleotide sequence ID" value="NZ_FQWY01000018.1"/>
</dbReference>
<keyword evidence="5 11" id="KW-0812">Transmembrane</keyword>
<evidence type="ECO:0000256" key="3">
    <source>
        <dbReference type="ARBA" id="ARBA00022448"/>
    </source>
</evidence>
<evidence type="ECO:0000256" key="4">
    <source>
        <dbReference type="ARBA" id="ARBA00022547"/>
    </source>
</evidence>
<keyword evidence="10 11" id="KW-0066">ATP synthesis</keyword>
<evidence type="ECO:0000256" key="9">
    <source>
        <dbReference type="ARBA" id="ARBA00023136"/>
    </source>
</evidence>
<gene>
    <name evidence="11" type="primary">atpB</name>
    <name evidence="13" type="ORF">SAMN02745221_01302</name>
</gene>
<dbReference type="GO" id="GO:0042777">
    <property type="term" value="P:proton motive force-driven plasma membrane ATP synthesis"/>
    <property type="evidence" value="ECO:0007669"/>
    <property type="project" value="TreeGrafter"/>
</dbReference>
<feature type="transmembrane region" description="Helical" evidence="11">
    <location>
        <begin position="79"/>
        <end position="99"/>
    </location>
</feature>
<evidence type="ECO:0000256" key="1">
    <source>
        <dbReference type="ARBA" id="ARBA00004141"/>
    </source>
</evidence>
<dbReference type="GO" id="GO:0046933">
    <property type="term" value="F:proton-transporting ATP synthase activity, rotational mechanism"/>
    <property type="evidence" value="ECO:0007669"/>
    <property type="project" value="UniProtKB-UniRule"/>
</dbReference>
<dbReference type="HAMAP" id="MF_01393">
    <property type="entry name" value="ATP_synth_a_bact"/>
    <property type="match status" value="1"/>
</dbReference>
<dbReference type="GO" id="GO:0005886">
    <property type="term" value="C:plasma membrane"/>
    <property type="evidence" value="ECO:0007669"/>
    <property type="project" value="UniProtKB-SubCell"/>
</dbReference>
<comment type="subcellular location">
    <subcellularLocation>
        <location evidence="11 12">Cell membrane</location>
        <topology evidence="11 12">Multi-pass membrane protein</topology>
    </subcellularLocation>
    <subcellularLocation>
        <location evidence="1">Membrane</location>
        <topology evidence="1">Multi-pass membrane protein</topology>
    </subcellularLocation>
</comment>
<evidence type="ECO:0000313" key="13">
    <source>
        <dbReference type="EMBL" id="SHG93143.1"/>
    </source>
</evidence>
<dbReference type="AlphaFoldDB" id="A0A1M5NVY9"/>
<evidence type="ECO:0000256" key="8">
    <source>
        <dbReference type="ARBA" id="ARBA00023065"/>
    </source>
</evidence>
<feature type="transmembrane region" description="Helical" evidence="11">
    <location>
        <begin position="198"/>
        <end position="221"/>
    </location>
</feature>
<evidence type="ECO:0000256" key="11">
    <source>
        <dbReference type="HAMAP-Rule" id="MF_01393"/>
    </source>
</evidence>
<keyword evidence="6 11" id="KW-0375">Hydrogen ion transport</keyword>
<dbReference type="InterPro" id="IPR000568">
    <property type="entry name" value="ATP_synth_F0_asu"/>
</dbReference>
<dbReference type="OrthoDB" id="9789241at2"/>
<keyword evidence="8 11" id="KW-0406">Ion transport</keyword>
<dbReference type="PANTHER" id="PTHR42823:SF3">
    <property type="entry name" value="ATP SYNTHASE SUBUNIT A, CHLOROPLASTIC"/>
    <property type="match status" value="1"/>
</dbReference>
<keyword evidence="7 11" id="KW-1133">Transmembrane helix</keyword>
<name>A0A1M5NVY9_9FIRM</name>
<dbReference type="Gene3D" id="1.20.120.220">
    <property type="entry name" value="ATP synthase, F0 complex, subunit A"/>
    <property type="match status" value="1"/>
</dbReference>
<keyword evidence="14" id="KW-1185">Reference proteome</keyword>
<reference evidence="14" key="1">
    <citation type="submission" date="2016-11" db="EMBL/GenBank/DDBJ databases">
        <authorList>
            <person name="Varghese N."/>
            <person name="Submissions S."/>
        </authorList>
    </citation>
    <scope>NUCLEOTIDE SEQUENCE [LARGE SCALE GENOMIC DNA]</scope>
    <source>
        <strain evidence="14">DSM 11003</strain>
    </source>
</reference>
<keyword evidence="11" id="KW-1003">Cell membrane</keyword>